<keyword evidence="6" id="KW-0539">Nucleus</keyword>
<feature type="region of interest" description="Disordered" evidence="7">
    <location>
        <begin position="1"/>
        <end position="20"/>
    </location>
</feature>
<evidence type="ECO:0000256" key="4">
    <source>
        <dbReference type="ARBA" id="ARBA00023125"/>
    </source>
</evidence>
<dbReference type="PANTHER" id="PTHR36206">
    <property type="entry name" value="ASPERCRYPTIN BIOSYNTHESIS CLUSTER-SPECIFIC TRANSCRIPTION REGULATOR ATNN-RELATED"/>
    <property type="match status" value="1"/>
</dbReference>
<comment type="caution">
    <text evidence="8">The sequence shown here is derived from an EMBL/GenBank/DDBJ whole genome shotgun (WGS) entry which is preliminary data.</text>
</comment>
<dbReference type="OrthoDB" id="39175at2759"/>
<dbReference type="Proteomes" id="UP000887226">
    <property type="component" value="Unassembled WGS sequence"/>
</dbReference>
<keyword evidence="3" id="KW-0805">Transcription regulation</keyword>
<reference evidence="8" key="1">
    <citation type="journal article" date="2021" name="IMA Fungus">
        <title>Genomic characterization of three marine fungi, including Emericellopsis atlantica sp. nov. with signatures of a generalist lifestyle and marine biomass degradation.</title>
        <authorList>
            <person name="Hagestad O.C."/>
            <person name="Hou L."/>
            <person name="Andersen J.H."/>
            <person name="Hansen E.H."/>
            <person name="Altermark B."/>
            <person name="Li C."/>
            <person name="Kuhnert E."/>
            <person name="Cox R.J."/>
            <person name="Crous P.W."/>
            <person name="Spatafora J.W."/>
            <person name="Lail K."/>
            <person name="Amirebrahimi M."/>
            <person name="Lipzen A."/>
            <person name="Pangilinan J."/>
            <person name="Andreopoulos W."/>
            <person name="Hayes R.D."/>
            <person name="Ng V."/>
            <person name="Grigoriev I.V."/>
            <person name="Jackson S.A."/>
            <person name="Sutton T.D.S."/>
            <person name="Dobson A.D.W."/>
            <person name="Rama T."/>
        </authorList>
    </citation>
    <scope>NUCLEOTIDE SEQUENCE</scope>
    <source>
        <strain evidence="8">TRa3180A</strain>
    </source>
</reference>
<evidence type="ECO:0000256" key="6">
    <source>
        <dbReference type="ARBA" id="ARBA00023242"/>
    </source>
</evidence>
<gene>
    <name evidence="8" type="ORF">BJ878DRAFT_562367</name>
</gene>
<dbReference type="GO" id="GO:0003677">
    <property type="term" value="F:DNA binding"/>
    <property type="evidence" value="ECO:0007669"/>
    <property type="project" value="UniProtKB-KW"/>
</dbReference>
<keyword evidence="4" id="KW-0238">DNA-binding</keyword>
<evidence type="ECO:0000256" key="1">
    <source>
        <dbReference type="ARBA" id="ARBA00022723"/>
    </source>
</evidence>
<evidence type="ECO:0000313" key="8">
    <source>
        <dbReference type="EMBL" id="KAG9240078.1"/>
    </source>
</evidence>
<keyword evidence="1" id="KW-0479">Metal-binding</keyword>
<evidence type="ECO:0000256" key="7">
    <source>
        <dbReference type="SAM" id="MobiDB-lite"/>
    </source>
</evidence>
<name>A0A9P7YVW7_9HELO</name>
<keyword evidence="5" id="KW-0804">Transcription</keyword>
<organism evidence="8 9">
    <name type="scientific">Calycina marina</name>
    <dbReference type="NCBI Taxonomy" id="1763456"/>
    <lineage>
        <taxon>Eukaryota</taxon>
        <taxon>Fungi</taxon>
        <taxon>Dikarya</taxon>
        <taxon>Ascomycota</taxon>
        <taxon>Pezizomycotina</taxon>
        <taxon>Leotiomycetes</taxon>
        <taxon>Helotiales</taxon>
        <taxon>Pezizellaceae</taxon>
        <taxon>Calycina</taxon>
    </lineage>
</organism>
<accession>A0A9P7YVW7</accession>
<protein>
    <submittedName>
        <fullName evidence="8">Uncharacterized protein</fullName>
    </submittedName>
</protein>
<evidence type="ECO:0000256" key="2">
    <source>
        <dbReference type="ARBA" id="ARBA00022833"/>
    </source>
</evidence>
<sequence>MVETLKQKNEEGGDKEDVAKVRARRVSKPKVKTGCNNCKYVETEIGARTSQEGINANDVGRVRKVKCDETWPQCTRRRCDEYPAYRKRIDLAIVIAPRPLQGDVIGASWSLAMPPTHLPARTSSKPVMVQIIAPEATRKSQSRPPSTPISDEEAKSLDFWSRGVLQESHSEATIRHAVVVLGALYKTLDKVTESPTGSPDANSLNLLGSAPTHYNFALQQ</sequence>
<dbReference type="GO" id="GO:0046872">
    <property type="term" value="F:metal ion binding"/>
    <property type="evidence" value="ECO:0007669"/>
    <property type="project" value="UniProtKB-KW"/>
</dbReference>
<feature type="region of interest" description="Disordered" evidence="7">
    <location>
        <begin position="134"/>
        <end position="153"/>
    </location>
</feature>
<dbReference type="AlphaFoldDB" id="A0A9P7YVW7"/>
<evidence type="ECO:0000256" key="3">
    <source>
        <dbReference type="ARBA" id="ARBA00023015"/>
    </source>
</evidence>
<dbReference type="EMBL" id="MU254602">
    <property type="protein sequence ID" value="KAG9240078.1"/>
    <property type="molecule type" value="Genomic_DNA"/>
</dbReference>
<keyword evidence="9" id="KW-1185">Reference proteome</keyword>
<dbReference type="InterPro" id="IPR052360">
    <property type="entry name" value="Transcr_Regulatory_Proteins"/>
</dbReference>
<evidence type="ECO:0000256" key="5">
    <source>
        <dbReference type="ARBA" id="ARBA00023163"/>
    </source>
</evidence>
<proteinExistence type="predicted"/>
<dbReference type="PANTHER" id="PTHR36206:SF4">
    <property type="entry name" value="HYPOTHETICAL CONSERVED PROTEIN (EUROFUNG)-RELATED"/>
    <property type="match status" value="1"/>
</dbReference>
<keyword evidence="2" id="KW-0862">Zinc</keyword>
<evidence type="ECO:0000313" key="9">
    <source>
        <dbReference type="Proteomes" id="UP000887226"/>
    </source>
</evidence>